<gene>
    <name evidence="1" type="ORF">E5357_01635</name>
</gene>
<proteinExistence type="predicted"/>
<organism evidence="1 2">
    <name type="scientific">Hominisplanchenecus murintestinalis</name>
    <dbReference type="NCBI Taxonomy" id="2941517"/>
    <lineage>
        <taxon>Bacteria</taxon>
        <taxon>Bacillati</taxon>
        <taxon>Bacillota</taxon>
        <taxon>Clostridia</taxon>
        <taxon>Lachnospirales</taxon>
        <taxon>Lachnospiraceae</taxon>
        <taxon>Hominisplanchenecus</taxon>
    </lineage>
</organism>
<name>A0AC61R2K1_9FIRM</name>
<dbReference type="Proteomes" id="UP000307720">
    <property type="component" value="Unassembled WGS sequence"/>
</dbReference>
<sequence length="266" mass="29251">MDFCSIASGSSGNCIYAGSENAAVLIDVGLSGKRIEAGLNSIDRKTAEIDGILITHEHSDHIKGLGVVARKHHIPIYATGGTLQAIRGMGNLGKIDEGLFHEIVPDERFMIKDLEIQPFSISHDAADPVAYRVNHGKQSVGVITDLGEYTDYTVEHLQNLDAVLMEANHDIHMLQVGSYPYYLKRRILGERGHLSNENAGRLLCEILHDGMKSVFLGHLSQENNFAELAFETVCQEVTMGDNPYRAKDFFISVAKRNEASAFVQIG</sequence>
<keyword evidence="2" id="KW-1185">Reference proteome</keyword>
<dbReference type="EMBL" id="SRZB01000002">
    <property type="protein sequence ID" value="TGY00230.1"/>
    <property type="molecule type" value="Genomic_DNA"/>
</dbReference>
<evidence type="ECO:0000313" key="1">
    <source>
        <dbReference type="EMBL" id="TGY00230.1"/>
    </source>
</evidence>
<protein>
    <submittedName>
        <fullName evidence="1">MBL fold metallo-hydrolase</fullName>
    </submittedName>
</protein>
<evidence type="ECO:0000313" key="2">
    <source>
        <dbReference type="Proteomes" id="UP000307720"/>
    </source>
</evidence>
<accession>A0AC61R2K1</accession>
<comment type="caution">
    <text evidence="1">The sequence shown here is derived from an EMBL/GenBank/DDBJ whole genome shotgun (WGS) entry which is preliminary data.</text>
</comment>
<reference evidence="1" key="1">
    <citation type="submission" date="2019-04" db="EMBL/GenBank/DDBJ databases">
        <title>Microbes associate with the intestines of laboratory mice.</title>
        <authorList>
            <person name="Navarre W."/>
            <person name="Wong E."/>
            <person name="Huang K."/>
            <person name="Tropini C."/>
            <person name="Ng K."/>
            <person name="Yu B."/>
        </authorList>
    </citation>
    <scope>NUCLEOTIDE SEQUENCE</scope>
    <source>
        <strain evidence="1">NM72_1-8</strain>
    </source>
</reference>